<accession>A0A1D8D8W7</accession>
<reference evidence="3" key="1">
    <citation type="submission" date="2016-09" db="EMBL/GenBank/DDBJ databases">
        <title>Genome sequence of Chlorobaculum limnaeum.</title>
        <authorList>
            <person name="Liu Z."/>
            <person name="Tank M."/>
            <person name="Bryant D.A."/>
        </authorList>
    </citation>
    <scope>NUCLEOTIDE SEQUENCE [LARGE SCALE GENOMIC DNA]</scope>
    <source>
        <strain evidence="3">DSM 1677</strain>
    </source>
</reference>
<dbReference type="SUPFAM" id="SSF53335">
    <property type="entry name" value="S-adenosyl-L-methionine-dependent methyltransferases"/>
    <property type="match status" value="1"/>
</dbReference>
<dbReference type="Gene3D" id="3.40.50.150">
    <property type="entry name" value="Vaccinia Virus protein VP39"/>
    <property type="match status" value="1"/>
</dbReference>
<evidence type="ECO:0000313" key="3">
    <source>
        <dbReference type="EMBL" id="AOS84718.1"/>
    </source>
</evidence>
<dbReference type="Proteomes" id="UP000095185">
    <property type="component" value="Chromosome"/>
</dbReference>
<dbReference type="Gene3D" id="1.10.10.1110">
    <property type="entry name" value="Methyltransferase PG1098, N-terminal domain"/>
    <property type="match status" value="1"/>
</dbReference>
<sequence length="399" mass="44321">MTLDELHSLFDPQVLALIDAHAGDDPAAFALRFHGRSDLPVRAIAEQIACRKKAAVKLPSLSRFPLLYTRLALEQASGERAAEWKASLMQGRRAIDLTGGLGIDTLFLARRFEHVVSCERSEALARLAEANRRVMGIANVETRIGDSEEILADYADDSFDWVLVDPARREHGGRSAGLQQSSPDVVRLHDLMLRKAAKVCIKASPALEISGLETQLPALSAIIAVSVDGECKEVLLLLDRAHVAGQTPKVRAVCLGKETFEIVSSGSEPPDRAVAETPGAWLYEPDAAIIKARLTGKLARQMQLEFLNRTVDYLTSADRVEPFPGRSFRIEECRPFRQKSFRKELAELEITNAAVQRRDFPLSVEELRKRYKIGESSERFLFFTKDASGDLIWLSCRKA</sequence>
<name>A0A1D8D8W7_CHLLM</name>
<evidence type="ECO:0000259" key="1">
    <source>
        <dbReference type="Pfam" id="PF13847"/>
    </source>
</evidence>
<dbReference type="CDD" id="cd02440">
    <property type="entry name" value="AdoMet_MTases"/>
    <property type="match status" value="1"/>
</dbReference>
<keyword evidence="4" id="KW-1185">Reference proteome</keyword>
<dbReference type="InterPro" id="IPR041497">
    <property type="entry name" value="Thump-like"/>
</dbReference>
<dbReference type="InterPro" id="IPR029063">
    <property type="entry name" value="SAM-dependent_MTases_sf"/>
</dbReference>
<protein>
    <submittedName>
        <fullName evidence="3">Uncharacterized protein</fullName>
    </submittedName>
</protein>
<dbReference type="OrthoDB" id="1000417at2"/>
<evidence type="ECO:0000259" key="2">
    <source>
        <dbReference type="Pfam" id="PF18096"/>
    </source>
</evidence>
<evidence type="ECO:0000313" key="4">
    <source>
        <dbReference type="Proteomes" id="UP000095185"/>
    </source>
</evidence>
<organism evidence="3 4">
    <name type="scientific">Chlorobaculum limnaeum</name>
    <dbReference type="NCBI Taxonomy" id="274537"/>
    <lineage>
        <taxon>Bacteria</taxon>
        <taxon>Pseudomonadati</taxon>
        <taxon>Chlorobiota</taxon>
        <taxon>Chlorobiia</taxon>
        <taxon>Chlorobiales</taxon>
        <taxon>Chlorobiaceae</taxon>
        <taxon>Chlorobaculum</taxon>
    </lineage>
</organism>
<gene>
    <name evidence="3" type="ORF">BIU88_11590</name>
</gene>
<feature type="domain" description="Methyltransferase" evidence="1">
    <location>
        <begin position="91"/>
        <end position="165"/>
    </location>
</feature>
<feature type="domain" description="THUMP-like" evidence="2">
    <location>
        <begin position="325"/>
        <end position="398"/>
    </location>
</feature>
<proteinExistence type="predicted"/>
<dbReference type="STRING" id="274537.BIU88_11590"/>
<dbReference type="Pfam" id="PF18096">
    <property type="entry name" value="Thump_like"/>
    <property type="match status" value="1"/>
</dbReference>
<dbReference type="RefSeq" id="WP_069810909.1">
    <property type="nucleotide sequence ID" value="NZ_CP017305.1"/>
</dbReference>
<dbReference type="AlphaFoldDB" id="A0A1D8D8W7"/>
<dbReference type="InterPro" id="IPR025714">
    <property type="entry name" value="Methyltranfer_dom"/>
</dbReference>
<dbReference type="KEGG" id="clz:BIU88_11590"/>
<dbReference type="EMBL" id="CP017305">
    <property type="protein sequence ID" value="AOS84718.1"/>
    <property type="molecule type" value="Genomic_DNA"/>
</dbReference>
<dbReference type="Pfam" id="PF13847">
    <property type="entry name" value="Methyltransf_31"/>
    <property type="match status" value="1"/>
</dbReference>